<dbReference type="EMBL" id="CP111013">
    <property type="protein sequence ID" value="WAQ96289.1"/>
    <property type="molecule type" value="Genomic_DNA"/>
</dbReference>
<sequence length="171" mass="19136">MLVVLCVPKDDLPELAKGFLKTAQFKQPVIALLRWLKSQMDAMWESASPEIQAAYGQEYHDALYNGAVSAAREAAKSMAPVIDAMEDAVLCVTPRIRYLVDGSNKILDLNNWLIRIGWFIPESTMDTILDYKYNKGLPQSSCIVQIQIKIVFTHPSSILFIKVYLVLGADS</sequence>
<evidence type="ECO:0000313" key="2">
    <source>
        <dbReference type="Proteomes" id="UP001164746"/>
    </source>
</evidence>
<gene>
    <name evidence="1" type="ORF">MAR_028979</name>
</gene>
<protein>
    <submittedName>
        <fullName evidence="1">Uncharacterized protein</fullName>
    </submittedName>
</protein>
<organism evidence="1 2">
    <name type="scientific">Mya arenaria</name>
    <name type="common">Soft-shell clam</name>
    <dbReference type="NCBI Taxonomy" id="6604"/>
    <lineage>
        <taxon>Eukaryota</taxon>
        <taxon>Metazoa</taxon>
        <taxon>Spiralia</taxon>
        <taxon>Lophotrochozoa</taxon>
        <taxon>Mollusca</taxon>
        <taxon>Bivalvia</taxon>
        <taxon>Autobranchia</taxon>
        <taxon>Heteroconchia</taxon>
        <taxon>Euheterodonta</taxon>
        <taxon>Imparidentia</taxon>
        <taxon>Neoheterodontei</taxon>
        <taxon>Myida</taxon>
        <taxon>Myoidea</taxon>
        <taxon>Myidae</taxon>
        <taxon>Mya</taxon>
    </lineage>
</organism>
<proteinExistence type="predicted"/>
<reference evidence="1" key="1">
    <citation type="submission" date="2022-11" db="EMBL/GenBank/DDBJ databases">
        <title>Centuries of genome instability and evolution in soft-shell clam transmissible cancer (bioRxiv).</title>
        <authorList>
            <person name="Hart S.F.M."/>
            <person name="Yonemitsu M.A."/>
            <person name="Giersch R.M."/>
            <person name="Beal B.F."/>
            <person name="Arriagada G."/>
            <person name="Davis B.W."/>
            <person name="Ostrander E.A."/>
            <person name="Goff S.P."/>
            <person name="Metzger M.J."/>
        </authorList>
    </citation>
    <scope>NUCLEOTIDE SEQUENCE</scope>
    <source>
        <strain evidence="1">MELC-2E11</strain>
        <tissue evidence="1">Siphon/mantle</tissue>
    </source>
</reference>
<evidence type="ECO:0000313" key="1">
    <source>
        <dbReference type="EMBL" id="WAQ96289.1"/>
    </source>
</evidence>
<keyword evidence="2" id="KW-1185">Reference proteome</keyword>
<dbReference type="Proteomes" id="UP001164746">
    <property type="component" value="Chromosome 2"/>
</dbReference>
<accession>A0ABY7DIH5</accession>
<name>A0ABY7DIH5_MYAAR</name>